<sequence>MQRIAVEDRRTALLAAALHVIGREGMGAASTRTIAAEAGMPTASFHYVFASYDAMVEQLVATVLDAQAEAVSTSVEAADTLRGFVEGALQGWLDRASAEPDAEVALHEIVAWSRSSPGRRHLAEVVYARYTAAVEAFMQAAEARFGVRWRIPAGDVARFVLVLTDGVAARWLVDRDVAAARTALALGADALLALAQDVRP</sequence>
<organism evidence="6 7">
    <name type="scientific">Amnibacterium soli</name>
    <dbReference type="NCBI Taxonomy" id="1282736"/>
    <lineage>
        <taxon>Bacteria</taxon>
        <taxon>Bacillati</taxon>
        <taxon>Actinomycetota</taxon>
        <taxon>Actinomycetes</taxon>
        <taxon>Micrococcales</taxon>
        <taxon>Microbacteriaceae</taxon>
        <taxon>Amnibacterium</taxon>
    </lineage>
</organism>
<evidence type="ECO:0000256" key="2">
    <source>
        <dbReference type="ARBA" id="ARBA00023125"/>
    </source>
</evidence>
<dbReference type="PROSITE" id="PS50977">
    <property type="entry name" value="HTH_TETR_2"/>
    <property type="match status" value="1"/>
</dbReference>
<feature type="DNA-binding region" description="H-T-H motif" evidence="4">
    <location>
        <begin position="30"/>
        <end position="49"/>
    </location>
</feature>
<keyword evidence="1" id="KW-0805">Transcription regulation</keyword>
<dbReference type="InterPro" id="IPR036271">
    <property type="entry name" value="Tet_transcr_reg_TetR-rel_C_sf"/>
</dbReference>
<evidence type="ECO:0000259" key="5">
    <source>
        <dbReference type="PROSITE" id="PS50977"/>
    </source>
</evidence>
<evidence type="ECO:0000256" key="3">
    <source>
        <dbReference type="ARBA" id="ARBA00023163"/>
    </source>
</evidence>
<evidence type="ECO:0000313" key="7">
    <source>
        <dbReference type="Proteomes" id="UP001500121"/>
    </source>
</evidence>
<comment type="caution">
    <text evidence="6">The sequence shown here is derived from an EMBL/GenBank/DDBJ whole genome shotgun (WGS) entry which is preliminary data.</text>
</comment>
<dbReference type="RefSeq" id="WP_345481670.1">
    <property type="nucleotide sequence ID" value="NZ_BAABLP010000005.1"/>
</dbReference>
<keyword evidence="3" id="KW-0804">Transcription</keyword>
<keyword evidence="7" id="KW-1185">Reference proteome</keyword>
<evidence type="ECO:0000256" key="4">
    <source>
        <dbReference type="PROSITE-ProRule" id="PRU00335"/>
    </source>
</evidence>
<dbReference type="Pfam" id="PF00440">
    <property type="entry name" value="TetR_N"/>
    <property type="match status" value="1"/>
</dbReference>
<feature type="domain" description="HTH tetR-type" evidence="5">
    <location>
        <begin position="7"/>
        <end position="67"/>
    </location>
</feature>
<dbReference type="Gene3D" id="1.10.357.10">
    <property type="entry name" value="Tetracycline Repressor, domain 2"/>
    <property type="match status" value="1"/>
</dbReference>
<name>A0ABP8ZBN2_9MICO</name>
<dbReference type="SUPFAM" id="SSF48498">
    <property type="entry name" value="Tetracyclin repressor-like, C-terminal domain"/>
    <property type="match status" value="1"/>
</dbReference>
<dbReference type="SUPFAM" id="SSF46689">
    <property type="entry name" value="Homeodomain-like"/>
    <property type="match status" value="1"/>
</dbReference>
<evidence type="ECO:0000313" key="6">
    <source>
        <dbReference type="EMBL" id="GAA4751979.1"/>
    </source>
</evidence>
<proteinExistence type="predicted"/>
<keyword evidence="2 4" id="KW-0238">DNA-binding</keyword>
<accession>A0ABP8ZBN2</accession>
<dbReference type="EMBL" id="BAABLP010000005">
    <property type="protein sequence ID" value="GAA4751979.1"/>
    <property type="molecule type" value="Genomic_DNA"/>
</dbReference>
<reference evidence="7" key="1">
    <citation type="journal article" date="2019" name="Int. J. Syst. Evol. Microbiol.">
        <title>The Global Catalogue of Microorganisms (GCM) 10K type strain sequencing project: providing services to taxonomists for standard genome sequencing and annotation.</title>
        <authorList>
            <consortium name="The Broad Institute Genomics Platform"/>
            <consortium name="The Broad Institute Genome Sequencing Center for Infectious Disease"/>
            <person name="Wu L."/>
            <person name="Ma J."/>
        </authorList>
    </citation>
    <scope>NUCLEOTIDE SEQUENCE [LARGE SCALE GENOMIC DNA]</scope>
    <source>
        <strain evidence="7">JCM 19015</strain>
    </source>
</reference>
<dbReference type="Proteomes" id="UP001500121">
    <property type="component" value="Unassembled WGS sequence"/>
</dbReference>
<dbReference type="PANTHER" id="PTHR47506:SF6">
    <property type="entry name" value="HTH-TYPE TRANSCRIPTIONAL REPRESSOR NEMR"/>
    <property type="match status" value="1"/>
</dbReference>
<dbReference type="InterPro" id="IPR009057">
    <property type="entry name" value="Homeodomain-like_sf"/>
</dbReference>
<protein>
    <recommendedName>
        <fullName evidence="5">HTH tetR-type domain-containing protein</fullName>
    </recommendedName>
</protein>
<gene>
    <name evidence="6" type="ORF">GCM10025783_25760</name>
</gene>
<dbReference type="PANTHER" id="PTHR47506">
    <property type="entry name" value="TRANSCRIPTIONAL REGULATORY PROTEIN"/>
    <property type="match status" value="1"/>
</dbReference>
<evidence type="ECO:0000256" key="1">
    <source>
        <dbReference type="ARBA" id="ARBA00023015"/>
    </source>
</evidence>
<dbReference type="InterPro" id="IPR001647">
    <property type="entry name" value="HTH_TetR"/>
</dbReference>